<keyword evidence="2" id="KW-1185">Reference proteome</keyword>
<proteinExistence type="predicted"/>
<name>A0AAN8T7P0_SOLBU</name>
<dbReference type="AlphaFoldDB" id="A0AAN8T7P0"/>
<reference evidence="1 2" key="1">
    <citation type="submission" date="2024-02" db="EMBL/GenBank/DDBJ databases">
        <title>de novo genome assembly of Solanum bulbocastanum strain 11H21.</title>
        <authorList>
            <person name="Hosaka A.J."/>
        </authorList>
    </citation>
    <scope>NUCLEOTIDE SEQUENCE [LARGE SCALE GENOMIC DNA]</scope>
    <source>
        <tissue evidence="1">Young leaves</tissue>
    </source>
</reference>
<dbReference type="Proteomes" id="UP001371456">
    <property type="component" value="Unassembled WGS sequence"/>
</dbReference>
<evidence type="ECO:0000313" key="1">
    <source>
        <dbReference type="EMBL" id="KAK6782939.1"/>
    </source>
</evidence>
<dbReference type="EMBL" id="JBANQN010000008">
    <property type="protein sequence ID" value="KAK6782939.1"/>
    <property type="molecule type" value="Genomic_DNA"/>
</dbReference>
<comment type="caution">
    <text evidence="1">The sequence shown here is derived from an EMBL/GenBank/DDBJ whole genome shotgun (WGS) entry which is preliminary data.</text>
</comment>
<sequence length="33" mass="4015">MPTKKKLQKAFEDYMSILPYDILFSIDLYQTWS</sequence>
<organism evidence="1 2">
    <name type="scientific">Solanum bulbocastanum</name>
    <name type="common">Wild potato</name>
    <dbReference type="NCBI Taxonomy" id="147425"/>
    <lineage>
        <taxon>Eukaryota</taxon>
        <taxon>Viridiplantae</taxon>
        <taxon>Streptophyta</taxon>
        <taxon>Embryophyta</taxon>
        <taxon>Tracheophyta</taxon>
        <taxon>Spermatophyta</taxon>
        <taxon>Magnoliopsida</taxon>
        <taxon>eudicotyledons</taxon>
        <taxon>Gunneridae</taxon>
        <taxon>Pentapetalae</taxon>
        <taxon>asterids</taxon>
        <taxon>lamiids</taxon>
        <taxon>Solanales</taxon>
        <taxon>Solanaceae</taxon>
        <taxon>Solanoideae</taxon>
        <taxon>Solaneae</taxon>
        <taxon>Solanum</taxon>
    </lineage>
</organism>
<accession>A0AAN8T7P0</accession>
<protein>
    <recommendedName>
        <fullName evidence="3">Transposase</fullName>
    </recommendedName>
</protein>
<evidence type="ECO:0000313" key="2">
    <source>
        <dbReference type="Proteomes" id="UP001371456"/>
    </source>
</evidence>
<evidence type="ECO:0008006" key="3">
    <source>
        <dbReference type="Google" id="ProtNLM"/>
    </source>
</evidence>
<gene>
    <name evidence="1" type="ORF">RDI58_020735</name>
</gene>